<reference evidence="2 3" key="1">
    <citation type="submission" date="2019-12" db="EMBL/GenBank/DDBJ databases">
        <title>Genomic-based taxomic classification of the family Erythrobacteraceae.</title>
        <authorList>
            <person name="Xu L."/>
        </authorList>
    </citation>
    <scope>NUCLEOTIDE SEQUENCE [LARGE SCALE GENOMIC DNA]</scope>
    <source>
        <strain evidence="2 3">MCCC 1K01500</strain>
    </source>
</reference>
<feature type="domain" description="DUF1996" evidence="1">
    <location>
        <begin position="46"/>
        <end position="276"/>
    </location>
</feature>
<organism evidence="2 3">
    <name type="scientific">Croceibacterium salegens</name>
    <dbReference type="NCBI Taxonomy" id="1737568"/>
    <lineage>
        <taxon>Bacteria</taxon>
        <taxon>Pseudomonadati</taxon>
        <taxon>Pseudomonadota</taxon>
        <taxon>Alphaproteobacteria</taxon>
        <taxon>Sphingomonadales</taxon>
        <taxon>Erythrobacteraceae</taxon>
        <taxon>Croceibacterium</taxon>
    </lineage>
</organism>
<keyword evidence="3" id="KW-1185">Reference proteome</keyword>
<gene>
    <name evidence="2" type="ORF">GRI89_07980</name>
</gene>
<evidence type="ECO:0000313" key="2">
    <source>
        <dbReference type="EMBL" id="MXO59479.1"/>
    </source>
</evidence>
<comment type="caution">
    <text evidence="2">The sequence shown here is derived from an EMBL/GenBank/DDBJ whole genome shotgun (WGS) entry which is preliminary data.</text>
</comment>
<dbReference type="EMBL" id="WTYM01000035">
    <property type="protein sequence ID" value="MXO59479.1"/>
    <property type="molecule type" value="Genomic_DNA"/>
</dbReference>
<dbReference type="AlphaFoldDB" id="A0A6I4SVV6"/>
<evidence type="ECO:0000313" key="3">
    <source>
        <dbReference type="Proteomes" id="UP000433652"/>
    </source>
</evidence>
<accession>A0A6I4SVV6</accession>
<sequence>MQKAKVDDGIAVSSFLKATTLAVSGKPDVVGAFRFFCVPSHISWDDPIVHPGDIGGNEHLHIFFGNTGTNANSTYESLRQSGDSTCRNMLNRSAYWQPAMIGTLTDGSEAVVVEEFTNFYYKRRPASDPEIEGIPVAIPRGLKFVFGGPSHPAQFKCIDETGNKNVTQWVPTLQKALSLCAAGQHIDMQQSTPNCWDGRNLDSPDHNSHLSYTIRDSSTGWKQRCPATHPYVIPKLNFQRIFKIRADDVTSTWRLSSDMSGYPAGTMAHADYMMAWNDEIMGRIMAACIDQLLSCSAGDLGDGFKMVENPIYKSGIAASARRVPLPRRGEVISLVNQGP</sequence>
<evidence type="ECO:0000259" key="1">
    <source>
        <dbReference type="Pfam" id="PF09362"/>
    </source>
</evidence>
<proteinExistence type="predicted"/>
<name>A0A6I4SVV6_9SPHN</name>
<dbReference type="PANTHER" id="PTHR43662:SF3">
    <property type="entry name" value="DOMAIN PROTEIN, PUTATIVE (AFU_ORTHOLOGUE AFUA_6G11970)-RELATED"/>
    <property type="match status" value="1"/>
</dbReference>
<dbReference type="PANTHER" id="PTHR43662">
    <property type="match status" value="1"/>
</dbReference>
<dbReference type="InterPro" id="IPR018535">
    <property type="entry name" value="DUF1996"/>
</dbReference>
<dbReference type="Pfam" id="PF09362">
    <property type="entry name" value="DUF1996"/>
    <property type="match status" value="1"/>
</dbReference>
<protein>
    <submittedName>
        <fullName evidence="2">DUF1996 domain-containing protein</fullName>
    </submittedName>
</protein>
<dbReference type="Proteomes" id="UP000433652">
    <property type="component" value="Unassembled WGS sequence"/>
</dbReference>